<sequence length="129" mass="14320">MMGYQIGRNLEVGIGGEDYKFKLEQRVDGFNGDSKIVTLNLFLISRKGALYSTAEKLGFIELGDKLYVIKGEGLMNIDEKKKKLIKSIQINVGSQVEAIKVKMGIKTEITIEGKYIDSVEMDGVLILGE</sequence>
<accession>A0ABU6N8J6</accession>
<keyword evidence="2" id="KW-1185">Reference proteome</keyword>
<dbReference type="Proteomes" id="UP001330749">
    <property type="component" value="Unassembled WGS sequence"/>
</dbReference>
<comment type="caution">
    <text evidence="1">The sequence shown here is derived from an EMBL/GenBank/DDBJ whole genome shotgun (WGS) entry which is preliminary data.</text>
</comment>
<protein>
    <submittedName>
        <fullName evidence="1">Uncharacterized protein</fullName>
    </submittedName>
</protein>
<reference evidence="1 2" key="1">
    <citation type="submission" date="2023-03" db="EMBL/GenBank/DDBJ databases">
        <title>Bacillus Genome Sequencing.</title>
        <authorList>
            <person name="Dunlap C."/>
        </authorList>
    </citation>
    <scope>NUCLEOTIDE SEQUENCE [LARGE SCALE GENOMIC DNA]</scope>
    <source>
        <strain evidence="1 2">B-14544</strain>
    </source>
</reference>
<dbReference type="EMBL" id="JARMQG010000084">
    <property type="protein sequence ID" value="MED3562373.1"/>
    <property type="molecule type" value="Genomic_DNA"/>
</dbReference>
<dbReference type="RefSeq" id="WP_327967293.1">
    <property type="nucleotide sequence ID" value="NZ_JARMQG010000084.1"/>
</dbReference>
<evidence type="ECO:0000313" key="1">
    <source>
        <dbReference type="EMBL" id="MED3562373.1"/>
    </source>
</evidence>
<name>A0ABU6N8J6_9BACI</name>
<evidence type="ECO:0000313" key="2">
    <source>
        <dbReference type="Proteomes" id="UP001330749"/>
    </source>
</evidence>
<organism evidence="1 2">
    <name type="scientific">Bacillus xiapuensis</name>
    <dbReference type="NCBI Taxonomy" id="2014075"/>
    <lineage>
        <taxon>Bacteria</taxon>
        <taxon>Bacillati</taxon>
        <taxon>Bacillota</taxon>
        <taxon>Bacilli</taxon>
        <taxon>Bacillales</taxon>
        <taxon>Bacillaceae</taxon>
        <taxon>Bacillus</taxon>
    </lineage>
</organism>
<proteinExistence type="predicted"/>
<gene>
    <name evidence="1" type="ORF">P4447_07885</name>
</gene>